<feature type="domain" description="Nephrocystin 3-like N-terminal" evidence="4">
    <location>
        <begin position="296"/>
        <end position="468"/>
    </location>
</feature>
<evidence type="ECO:0000256" key="1">
    <source>
        <dbReference type="ARBA" id="ARBA00022737"/>
    </source>
</evidence>
<comment type="caution">
    <text evidence="5">The sequence shown here is derived from an EMBL/GenBank/DDBJ whole genome shotgun (WGS) entry which is preliminary data.</text>
</comment>
<gene>
    <name evidence="5" type="ORF">FE257_003929</name>
</gene>
<dbReference type="Pfam" id="PF12796">
    <property type="entry name" value="Ank_2"/>
    <property type="match status" value="1"/>
</dbReference>
<dbReference type="InterPro" id="IPR027417">
    <property type="entry name" value="P-loop_NTPase"/>
</dbReference>
<dbReference type="PANTHER" id="PTHR46082">
    <property type="entry name" value="ATP/GTP-BINDING PROTEIN-RELATED"/>
    <property type="match status" value="1"/>
</dbReference>
<dbReference type="EMBL" id="VCAU01000018">
    <property type="protein sequence ID" value="KAF9891463.1"/>
    <property type="molecule type" value="Genomic_DNA"/>
</dbReference>
<evidence type="ECO:0008006" key="7">
    <source>
        <dbReference type="Google" id="ProtNLM"/>
    </source>
</evidence>
<keyword evidence="2" id="KW-0040">ANK repeat</keyword>
<dbReference type="SUPFAM" id="SSF52540">
    <property type="entry name" value="P-loop containing nucleoside triphosphate hydrolases"/>
    <property type="match status" value="1"/>
</dbReference>
<evidence type="ECO:0000313" key="6">
    <source>
        <dbReference type="Proteomes" id="UP001194746"/>
    </source>
</evidence>
<dbReference type="Pfam" id="PF23397">
    <property type="entry name" value="DUF7104"/>
    <property type="match status" value="13"/>
</dbReference>
<evidence type="ECO:0000256" key="2">
    <source>
        <dbReference type="PROSITE-ProRule" id="PRU00023"/>
    </source>
</evidence>
<dbReference type="PANTHER" id="PTHR46082:SF11">
    <property type="entry name" value="AAA+ ATPASE DOMAIN-CONTAINING PROTEIN-RELATED"/>
    <property type="match status" value="1"/>
</dbReference>
<dbReference type="GO" id="GO:0009116">
    <property type="term" value="P:nucleoside metabolic process"/>
    <property type="evidence" value="ECO:0007669"/>
    <property type="project" value="InterPro"/>
</dbReference>
<dbReference type="Gene3D" id="3.40.50.1580">
    <property type="entry name" value="Nucleoside phosphorylase domain"/>
    <property type="match status" value="1"/>
</dbReference>
<dbReference type="SUPFAM" id="SSF53167">
    <property type="entry name" value="Purine and uridine phosphorylases"/>
    <property type="match status" value="1"/>
</dbReference>
<dbReference type="GO" id="GO:0003824">
    <property type="term" value="F:catalytic activity"/>
    <property type="evidence" value="ECO:0007669"/>
    <property type="project" value="InterPro"/>
</dbReference>
<dbReference type="InterPro" id="IPR036770">
    <property type="entry name" value="Ankyrin_rpt-contain_sf"/>
</dbReference>
<dbReference type="PROSITE" id="PS50088">
    <property type="entry name" value="ANK_REPEAT"/>
    <property type="match status" value="2"/>
</dbReference>
<evidence type="ECO:0000259" key="3">
    <source>
        <dbReference type="Pfam" id="PF22939"/>
    </source>
</evidence>
<keyword evidence="6" id="KW-1185">Reference proteome</keyword>
<dbReference type="InterPro" id="IPR055530">
    <property type="entry name" value="DUF7104"/>
</dbReference>
<dbReference type="InterPro" id="IPR035994">
    <property type="entry name" value="Nucleoside_phosphorylase_sf"/>
</dbReference>
<evidence type="ECO:0000259" key="4">
    <source>
        <dbReference type="Pfam" id="PF24883"/>
    </source>
</evidence>
<accession>A0AAD4GXD8</accession>
<dbReference type="Pfam" id="PF24883">
    <property type="entry name" value="NPHP3_N"/>
    <property type="match status" value="1"/>
</dbReference>
<proteinExistence type="predicted"/>
<protein>
    <recommendedName>
        <fullName evidence="7">NACHT domain-containing protein</fullName>
    </recommendedName>
</protein>
<dbReference type="InterPro" id="IPR002110">
    <property type="entry name" value="Ankyrin_rpt"/>
</dbReference>
<reference evidence="5" key="2">
    <citation type="submission" date="2020-02" db="EMBL/GenBank/DDBJ databases">
        <authorList>
            <person name="Gilchrist C.L.M."/>
            <person name="Chooi Y.-H."/>
        </authorList>
    </citation>
    <scope>NUCLEOTIDE SEQUENCE</scope>
    <source>
        <strain evidence="5">MST-FP2251</strain>
    </source>
</reference>
<keyword evidence="1" id="KW-0677">Repeat</keyword>
<dbReference type="InterPro" id="IPR054471">
    <property type="entry name" value="GPIID_WHD"/>
</dbReference>
<feature type="domain" description="GPI inositol-deacylase winged helix" evidence="3">
    <location>
        <begin position="585"/>
        <end position="654"/>
    </location>
</feature>
<dbReference type="Gene3D" id="3.40.50.300">
    <property type="entry name" value="P-loop containing nucleotide triphosphate hydrolases"/>
    <property type="match status" value="1"/>
</dbReference>
<dbReference type="InterPro" id="IPR056884">
    <property type="entry name" value="NPHP3-like_N"/>
</dbReference>
<dbReference type="PRINTS" id="PR01415">
    <property type="entry name" value="ANKYRIN"/>
</dbReference>
<dbReference type="Proteomes" id="UP001194746">
    <property type="component" value="Unassembled WGS sequence"/>
</dbReference>
<feature type="repeat" description="ANK" evidence="2">
    <location>
        <begin position="1362"/>
        <end position="1384"/>
    </location>
</feature>
<reference evidence="5" key="1">
    <citation type="journal article" date="2019" name="Beilstein J. Org. Chem.">
        <title>Nanangenines: drimane sesquiterpenoids as the dominant metabolite cohort of a novel Australian fungus, Aspergillus nanangensis.</title>
        <authorList>
            <person name="Lacey H.J."/>
            <person name="Gilchrist C.L.M."/>
            <person name="Crombie A."/>
            <person name="Kalaitzis J.A."/>
            <person name="Vuong D."/>
            <person name="Rutledge P.J."/>
            <person name="Turner P."/>
            <person name="Pitt J.I."/>
            <person name="Lacey E."/>
            <person name="Chooi Y.H."/>
            <person name="Piggott A.M."/>
        </authorList>
    </citation>
    <scope>NUCLEOTIDE SEQUENCE</scope>
    <source>
        <strain evidence="5">MST-FP2251</strain>
    </source>
</reference>
<feature type="repeat" description="ANK" evidence="2">
    <location>
        <begin position="1396"/>
        <end position="1428"/>
    </location>
</feature>
<dbReference type="Gene3D" id="1.25.40.20">
    <property type="entry name" value="Ankyrin repeat-containing domain"/>
    <property type="match status" value="2"/>
</dbReference>
<dbReference type="SMART" id="SM00248">
    <property type="entry name" value="ANK"/>
    <property type="match status" value="4"/>
</dbReference>
<dbReference type="Pfam" id="PF22939">
    <property type="entry name" value="WHD_GPIID"/>
    <property type="match status" value="1"/>
</dbReference>
<dbReference type="SUPFAM" id="SSF48403">
    <property type="entry name" value="Ankyrin repeat"/>
    <property type="match status" value="2"/>
</dbReference>
<dbReference type="Gene3D" id="1.20.5.340">
    <property type="match status" value="4"/>
</dbReference>
<dbReference type="InterPro" id="IPR053137">
    <property type="entry name" value="NLR-like"/>
</dbReference>
<organism evidence="5 6">
    <name type="scientific">Aspergillus nanangensis</name>
    <dbReference type="NCBI Taxonomy" id="2582783"/>
    <lineage>
        <taxon>Eukaryota</taxon>
        <taxon>Fungi</taxon>
        <taxon>Dikarya</taxon>
        <taxon>Ascomycota</taxon>
        <taxon>Pezizomycotina</taxon>
        <taxon>Eurotiomycetes</taxon>
        <taxon>Eurotiomycetidae</taxon>
        <taxon>Eurotiales</taxon>
        <taxon>Aspergillaceae</taxon>
        <taxon>Aspergillus</taxon>
        <taxon>Aspergillus subgen. Circumdati</taxon>
    </lineage>
</organism>
<sequence>MTFTHDDYTVAWICALPLEMAAAKAMLDEIHSPLAQPVSDHNIYTLGSVSGHNVVVACLPAGVYGTISAAVVVSHLVTTFTNIRFGLMVGIGGGVPRETVDIRLGDVVVSMPTDIRSGIVQYDYGKTLRDRQFQQTGSLNKPPQVLLKAVSQMKSEHIAGKDRVYDVMAKALQKAEIKTLCSRPLNDWLFESTYNHERNKYNCHNCDQNRLVKRTERKTEASYIHYGLIASGDQVMKDAETRDSLARDLHVLSKTRLRRNNTFTTEENECLRSVFLTDPVTDRNALKRKKGEPAIGTCDWILETDELNDWLHHPNLETDVLWIYGNPGTGKSTMAIKITDELPEQAGFSNGQKTLAYFFCDSSSETRRTAVAILRGLIYQLVKQRPSLLRLVLPAYQVRKESLGTSFDALWAILMELGKDTSTEIYCVIDALDECEPESQQTLLDQIYQSLRMDSARSSRVRLLITSRPYPEISEYLLRFNHKDLSSYSAVRKDLETMIKQKVDYLAKRKHYPRKVAEDLSRVLKEKAEGTFLWVGIACEELMRIQSRNAVKTVKKLPSGLYALYQQLLNSALGADDEEKETLLEMLKLVAFARRPLTIPELSAFTQLDTDYDEDSRLQFTKDLVDMCRLMIVVQDQHVQLLHKSVKDFLLKERDEIDDLKTHADLASHCIDHMINTEDEALYISFLNYAVEFWPEHASLARVEFSVTPEDEFFFEFQSRRWMQWLERYNALQQYNYERLSPRFSALHAAARWGITPLASWCLSEGSMSQELEVDTDETTHNGPNFRTRTEVAPLEEAALQGHTAVMRVLLEDADDIGTDFLNRVVQVAAGNEHNGMEMIALLYQQCGQKIETWDVFKAAAHNSGCGKGITKFLLSQIGPDRIHIDDDVLQAALRNRRSGKEILAVLLNREDAEQAQINSEVLQITARVRDYGSDAMTLLLDQLGDDDIQITEDVVKAAAANEESGLDIMRILLDRLGDDEIQITEDVVKAAAENDECGLEILKLLLTRKNQIQLTADILKTAAANNVDGDEVIEFLLDQQEGVEIQITEEVAENAAKNRGAGLQIIELLLDRGLQIPITEDILRSAASNQACGADILELLIDRQGKEIGITDKVVQAAAGNKCRRPAVMALLLDKMGDEIQISEAVIKEAVKNEEAGVNMIALLLDRRGEEIHITKDVLREISKNKWTGDEILTLIYDWIQVTEDVVVQAAGSVQERAMGLLLDRRGDEVQITDDVVESAMANERCGDKLMALLLDRRGEELPVTELAVSMATANKKYGLELIILLLDHRPEVVRATTTVLQTAASAGNEPMLRLICNRFMLLIPSGLLAVARLTDAAYKGHEDDVRELLDKTPPDIADVNGFTPLSWAAANGHIEVVRALLETNKVNINSRDVGGGAPVSWAAAYGHAEVVDLLLESGADPNVVDIDGESAYEVAAHEGYEDIAARLLEAMDSASSISSKSIAESPHDVFPLHSPADQMKLLRVAAPLAGVIETHPLFTISQRTSGRERQCETLLDVD</sequence>
<dbReference type="PROSITE" id="PS50297">
    <property type="entry name" value="ANK_REP_REGION"/>
    <property type="match status" value="2"/>
</dbReference>
<evidence type="ECO:0000313" key="5">
    <source>
        <dbReference type="EMBL" id="KAF9891463.1"/>
    </source>
</evidence>
<name>A0AAD4GXD8_ASPNN</name>